<evidence type="ECO:0000313" key="2">
    <source>
        <dbReference type="Proteomes" id="UP000671952"/>
    </source>
</evidence>
<protein>
    <recommendedName>
        <fullName evidence="3">Virion structural protein</fullName>
    </recommendedName>
</protein>
<accession>A0A858WML6</accession>
<keyword evidence="2" id="KW-1185">Reference proteome</keyword>
<sequence length="324" mass="34631">MAHVTGTATNHFDLLARLRDFLVGNADLVAAGQQWEVIAGKATGAFVNGDYVSFRGKGLSATDDILCSIRVTSTPASNIHNWQLYGHTSYSLANPGVLQAGNPPNVPAMLLSSSAITYWFIANGRHFKVITRINGRYDAIYLGLILPDHTPNDWPYPMFVGGSGLNATLLASDDTSNHTNFYDPSAENSASVIGTAYLLVPGGNWRAVRNRWTNTSSIDGGVISMPWNAYYFPNATRRAIDGSAWLHRSMLCQIGDGAGVNTGGVVTGQAPDGGVWYGSFDGVFFVPAFGSSAEEIATQDGVDHILIPNIARTGNRNFAAIALD</sequence>
<evidence type="ECO:0008006" key="3">
    <source>
        <dbReference type="Google" id="ProtNLM"/>
    </source>
</evidence>
<dbReference type="Proteomes" id="UP000671952">
    <property type="component" value="Segment"/>
</dbReference>
<dbReference type="EMBL" id="MT161385">
    <property type="protein sequence ID" value="QJI52983.1"/>
    <property type="molecule type" value="Genomic_DNA"/>
</dbReference>
<organism evidence="1 2">
    <name type="scientific">Xanthomonas phage FoX4</name>
    <dbReference type="NCBI Taxonomy" id="2723900"/>
    <lineage>
        <taxon>Viruses</taxon>
        <taxon>Duplodnaviria</taxon>
        <taxon>Heunggongvirae</taxon>
        <taxon>Uroviricota</taxon>
        <taxon>Caudoviricetes</taxon>
        <taxon>Foxquatrovirus</taxon>
        <taxon>Foxquatrovirus fox4</taxon>
    </lineage>
</organism>
<reference evidence="1" key="1">
    <citation type="submission" date="2020-03" db="EMBL/GenBank/DDBJ databases">
        <title>Development of an integrated pest management strategy to control Xanthomonas campestris pv. campestris by using bacteriophages.</title>
        <authorList>
            <person name="Holtappels D."/>
            <person name="Rombouts S."/>
            <person name="Lavigne R."/>
            <person name="Wagemans J."/>
        </authorList>
    </citation>
    <scope>NUCLEOTIDE SEQUENCE</scope>
</reference>
<proteinExistence type="predicted"/>
<name>A0A858WML6_9CAUD</name>
<gene>
    <name evidence="1" type="ORF">XccvBFoX4_gp29</name>
</gene>
<evidence type="ECO:0000313" key="1">
    <source>
        <dbReference type="EMBL" id="QJI52983.1"/>
    </source>
</evidence>